<evidence type="ECO:0000313" key="2">
    <source>
        <dbReference type="EMBL" id="CAB1429113.1"/>
    </source>
</evidence>
<gene>
    <name evidence="2" type="ORF">PLEPLA_LOCUS17088</name>
</gene>
<dbReference type="AlphaFoldDB" id="A0A9N7UCB3"/>
<sequence>MAVPFAISPPISFSLMSPETSSTVGEHLLSCLPVSSPLLPRLYQIDECSRDCPLCQPPPLHTPSLDPSSAPSLPPARPGVVSVWQAPGPVRRPVGCDGQQLRVPLPAVWRPLGSRSGARSAKVTSLQLTPTSPSPPGAPPYLSPMEMRRGQGIWGEEHREAALHNLKGILMKQHSRAAYSHDNRPQTNSCI</sequence>
<organism evidence="2 3">
    <name type="scientific">Pleuronectes platessa</name>
    <name type="common">European plaice</name>
    <dbReference type="NCBI Taxonomy" id="8262"/>
    <lineage>
        <taxon>Eukaryota</taxon>
        <taxon>Metazoa</taxon>
        <taxon>Chordata</taxon>
        <taxon>Craniata</taxon>
        <taxon>Vertebrata</taxon>
        <taxon>Euteleostomi</taxon>
        <taxon>Actinopterygii</taxon>
        <taxon>Neopterygii</taxon>
        <taxon>Teleostei</taxon>
        <taxon>Neoteleostei</taxon>
        <taxon>Acanthomorphata</taxon>
        <taxon>Carangaria</taxon>
        <taxon>Pleuronectiformes</taxon>
        <taxon>Pleuronectoidei</taxon>
        <taxon>Pleuronectidae</taxon>
        <taxon>Pleuronectes</taxon>
    </lineage>
</organism>
<dbReference type="EMBL" id="CADEAL010001112">
    <property type="protein sequence ID" value="CAB1429113.1"/>
    <property type="molecule type" value="Genomic_DNA"/>
</dbReference>
<evidence type="ECO:0000313" key="3">
    <source>
        <dbReference type="Proteomes" id="UP001153269"/>
    </source>
</evidence>
<proteinExistence type="predicted"/>
<keyword evidence="3" id="KW-1185">Reference proteome</keyword>
<name>A0A9N7UCB3_PLEPL</name>
<reference evidence="2" key="1">
    <citation type="submission" date="2020-03" db="EMBL/GenBank/DDBJ databases">
        <authorList>
            <person name="Weist P."/>
        </authorList>
    </citation>
    <scope>NUCLEOTIDE SEQUENCE</scope>
</reference>
<dbReference type="Proteomes" id="UP001153269">
    <property type="component" value="Unassembled WGS sequence"/>
</dbReference>
<evidence type="ECO:0000256" key="1">
    <source>
        <dbReference type="SAM" id="MobiDB-lite"/>
    </source>
</evidence>
<protein>
    <submittedName>
        <fullName evidence="2">Uncharacterized protein</fullName>
    </submittedName>
</protein>
<feature type="compositionally biased region" description="Pro residues" evidence="1">
    <location>
        <begin position="132"/>
        <end position="142"/>
    </location>
</feature>
<comment type="caution">
    <text evidence="2">The sequence shown here is derived from an EMBL/GenBank/DDBJ whole genome shotgun (WGS) entry which is preliminary data.</text>
</comment>
<accession>A0A9N7UCB3</accession>
<feature type="region of interest" description="Disordered" evidence="1">
    <location>
        <begin position="114"/>
        <end position="143"/>
    </location>
</feature>